<sequence length="57" mass="6681">MNEWQKELVKVAGDMEESKECVKKRVLQQQDVKPKKPIRFAFLTVIVTLCLVEFVMV</sequence>
<dbReference type="RefSeq" id="WP_158003096.1">
    <property type="nucleotide sequence ID" value="NZ_CP067341.1"/>
</dbReference>
<evidence type="ECO:0000256" key="1">
    <source>
        <dbReference type="SAM" id="Phobius"/>
    </source>
</evidence>
<keyword evidence="3" id="KW-1185">Reference proteome</keyword>
<protein>
    <submittedName>
        <fullName evidence="2">Uncharacterized protein</fullName>
    </submittedName>
</protein>
<dbReference type="Proteomes" id="UP000596049">
    <property type="component" value="Chromosome"/>
</dbReference>
<keyword evidence="1" id="KW-1133">Transmembrane helix</keyword>
<organism evidence="2 3">
    <name type="scientific">Lysinibacillus agricola</name>
    <dbReference type="NCBI Taxonomy" id="2590012"/>
    <lineage>
        <taxon>Bacteria</taxon>
        <taxon>Bacillati</taxon>
        <taxon>Bacillota</taxon>
        <taxon>Bacilli</taxon>
        <taxon>Bacillales</taxon>
        <taxon>Bacillaceae</taxon>
        <taxon>Lysinibacillus</taxon>
    </lineage>
</organism>
<dbReference type="EMBL" id="CP067341">
    <property type="protein sequence ID" value="QQP14423.1"/>
    <property type="molecule type" value="Genomic_DNA"/>
</dbReference>
<evidence type="ECO:0000313" key="3">
    <source>
        <dbReference type="Proteomes" id="UP000596049"/>
    </source>
</evidence>
<accession>A0ABX7AWU6</accession>
<evidence type="ECO:0000313" key="2">
    <source>
        <dbReference type="EMBL" id="QQP14423.1"/>
    </source>
</evidence>
<proteinExistence type="predicted"/>
<feature type="transmembrane region" description="Helical" evidence="1">
    <location>
        <begin position="38"/>
        <end position="56"/>
    </location>
</feature>
<keyword evidence="1" id="KW-0812">Transmembrane</keyword>
<gene>
    <name evidence="2" type="ORF">FJQ98_10650</name>
</gene>
<name>A0ABX7AWU6_9BACI</name>
<reference evidence="2 3" key="1">
    <citation type="submission" date="2020-01" db="EMBL/GenBank/DDBJ databases">
        <authorList>
            <person name="Liu G."/>
            <person name="Liu B."/>
        </authorList>
    </citation>
    <scope>NUCLEOTIDE SEQUENCE [LARGE SCALE GENOMIC DNA]</scope>
    <source>
        <strain evidence="2 3">FJAT-51161</strain>
    </source>
</reference>
<keyword evidence="1" id="KW-0472">Membrane</keyword>